<organism evidence="2 3">
    <name type="scientific">Planotetraspora phitsanulokensis</name>
    <dbReference type="NCBI Taxonomy" id="575192"/>
    <lineage>
        <taxon>Bacteria</taxon>
        <taxon>Bacillati</taxon>
        <taxon>Actinomycetota</taxon>
        <taxon>Actinomycetes</taxon>
        <taxon>Streptosporangiales</taxon>
        <taxon>Streptosporangiaceae</taxon>
        <taxon>Planotetraspora</taxon>
    </lineage>
</organism>
<reference evidence="2 3" key="1">
    <citation type="submission" date="2021-01" db="EMBL/GenBank/DDBJ databases">
        <title>Whole genome shotgun sequence of Planotetraspora phitsanulokensis NBRC 104273.</title>
        <authorList>
            <person name="Komaki H."/>
            <person name="Tamura T."/>
        </authorList>
    </citation>
    <scope>NUCLEOTIDE SEQUENCE [LARGE SCALE GENOMIC DNA]</scope>
    <source>
        <strain evidence="2 3">NBRC 104273</strain>
    </source>
</reference>
<evidence type="ECO:0000313" key="3">
    <source>
        <dbReference type="Proteomes" id="UP000622547"/>
    </source>
</evidence>
<feature type="transmembrane region" description="Helical" evidence="1">
    <location>
        <begin position="59"/>
        <end position="86"/>
    </location>
</feature>
<comment type="caution">
    <text evidence="2">The sequence shown here is derived from an EMBL/GenBank/DDBJ whole genome shotgun (WGS) entry which is preliminary data.</text>
</comment>
<proteinExistence type="predicted"/>
<feature type="transmembrane region" description="Helical" evidence="1">
    <location>
        <begin position="15"/>
        <end position="38"/>
    </location>
</feature>
<name>A0A8J3XCC7_9ACTN</name>
<protein>
    <submittedName>
        <fullName evidence="2">Uncharacterized protein</fullName>
    </submittedName>
</protein>
<dbReference type="InterPro" id="IPR045713">
    <property type="entry name" value="DUF6069"/>
</dbReference>
<dbReference type="RefSeq" id="WP_204071689.1">
    <property type="nucleotide sequence ID" value="NZ_BAABHI010000012.1"/>
</dbReference>
<evidence type="ECO:0000313" key="2">
    <source>
        <dbReference type="EMBL" id="GII35977.1"/>
    </source>
</evidence>
<dbReference type="EMBL" id="BOOP01000003">
    <property type="protein sequence ID" value="GII35977.1"/>
    <property type="molecule type" value="Genomic_DNA"/>
</dbReference>
<sequence length="154" mass="15658">MPTTNAVPADFLRTWPVWLVSALTGLAAAAVTELYGLAARALGVPMAAGNIGAGAAQPITVGMFAMGTIICTFWGTVLAVLLARYATRPARAYVQVAVALTAVSLVAPLGAGDTVTSTKVLLALAHLLAATIVIPTVARRLSHAPGRNGRRAGT</sequence>
<gene>
    <name evidence="2" type="ORF">Pph01_09800</name>
</gene>
<evidence type="ECO:0000256" key="1">
    <source>
        <dbReference type="SAM" id="Phobius"/>
    </source>
</evidence>
<feature type="transmembrane region" description="Helical" evidence="1">
    <location>
        <begin position="120"/>
        <end position="138"/>
    </location>
</feature>
<keyword evidence="1" id="KW-0812">Transmembrane</keyword>
<keyword evidence="3" id="KW-1185">Reference proteome</keyword>
<dbReference type="Proteomes" id="UP000622547">
    <property type="component" value="Unassembled WGS sequence"/>
</dbReference>
<accession>A0A8J3XCC7</accession>
<keyword evidence="1" id="KW-1133">Transmembrane helix</keyword>
<keyword evidence="1" id="KW-0472">Membrane</keyword>
<feature type="transmembrane region" description="Helical" evidence="1">
    <location>
        <begin position="92"/>
        <end position="111"/>
    </location>
</feature>
<dbReference type="AlphaFoldDB" id="A0A8J3XCC7"/>
<dbReference type="Pfam" id="PF19545">
    <property type="entry name" value="DUF6069"/>
    <property type="match status" value="1"/>
</dbReference>